<protein>
    <submittedName>
        <fullName evidence="1">Uncharacterized protein</fullName>
    </submittedName>
</protein>
<organism evidence="1 2">
    <name type="scientific">Ficedula albicollis</name>
    <name type="common">Collared flycatcher</name>
    <name type="synonym">Muscicapa albicollis</name>
    <dbReference type="NCBI Taxonomy" id="59894"/>
    <lineage>
        <taxon>Eukaryota</taxon>
        <taxon>Metazoa</taxon>
        <taxon>Chordata</taxon>
        <taxon>Craniata</taxon>
        <taxon>Vertebrata</taxon>
        <taxon>Euteleostomi</taxon>
        <taxon>Archelosauria</taxon>
        <taxon>Archosauria</taxon>
        <taxon>Dinosauria</taxon>
        <taxon>Saurischia</taxon>
        <taxon>Theropoda</taxon>
        <taxon>Coelurosauria</taxon>
        <taxon>Aves</taxon>
        <taxon>Neognathae</taxon>
        <taxon>Neoaves</taxon>
        <taxon>Telluraves</taxon>
        <taxon>Australaves</taxon>
        <taxon>Passeriformes</taxon>
        <taxon>Muscicapidae</taxon>
        <taxon>Ficedula</taxon>
    </lineage>
</organism>
<accession>A0A803WEA9</accession>
<name>A0A803WEA9_FICAL</name>
<keyword evidence="2" id="KW-1185">Reference proteome</keyword>
<reference evidence="1" key="2">
    <citation type="submission" date="2025-08" db="UniProtKB">
        <authorList>
            <consortium name="Ensembl"/>
        </authorList>
    </citation>
    <scope>IDENTIFICATION</scope>
</reference>
<proteinExistence type="predicted"/>
<reference evidence="1" key="3">
    <citation type="submission" date="2025-09" db="UniProtKB">
        <authorList>
            <consortium name="Ensembl"/>
        </authorList>
    </citation>
    <scope>IDENTIFICATION</scope>
</reference>
<evidence type="ECO:0000313" key="1">
    <source>
        <dbReference type="Ensembl" id="ENSFALP00000033315.1"/>
    </source>
</evidence>
<dbReference type="Proteomes" id="UP000016665">
    <property type="component" value="Chromosome 14"/>
</dbReference>
<evidence type="ECO:0000313" key="2">
    <source>
        <dbReference type="Proteomes" id="UP000016665"/>
    </source>
</evidence>
<dbReference type="AlphaFoldDB" id="A0A803WEA9"/>
<dbReference type="Ensembl" id="ENSFALT00000042493.1">
    <property type="protein sequence ID" value="ENSFALP00000033315.1"/>
    <property type="gene ID" value="ENSFALG00000023091.1"/>
</dbReference>
<sequence>CCNTYFLINYPAFTATSTGHNPSLLSELVQNAGSSLDFHQLKKALSWGAASSWRGCFPEYLPGRGLSSRSKPCPPCECPSLLMNYTCNGH</sequence>
<reference evidence="1 2" key="1">
    <citation type="journal article" date="2012" name="Nature">
        <title>The genomic landscape of species divergence in Ficedula flycatchers.</title>
        <authorList>
            <person name="Ellegren H."/>
            <person name="Smeds L."/>
            <person name="Burri R."/>
            <person name="Olason P.I."/>
            <person name="Backstrom N."/>
            <person name="Kawakami T."/>
            <person name="Kunstner A."/>
            <person name="Makinen H."/>
            <person name="Nadachowska-Brzyska K."/>
            <person name="Qvarnstrom A."/>
            <person name="Uebbing S."/>
            <person name="Wolf J.B."/>
        </authorList>
    </citation>
    <scope>NUCLEOTIDE SEQUENCE [LARGE SCALE GENOMIC DNA]</scope>
</reference>